<gene>
    <name evidence="3" type="ORF">KNW02_10530</name>
</gene>
<reference evidence="3" key="1">
    <citation type="submission" date="2021-06" db="EMBL/GenBank/DDBJ databases">
        <title>Paracoccus bacterium XHP0099 sp. nov., isolated from the surface waters of the Yellow Sea.</title>
        <authorList>
            <person name="Xue H."/>
            <person name="Zhang D."/>
        </authorList>
    </citation>
    <scope>NUCLEOTIDE SEQUENCE</scope>
    <source>
        <strain evidence="3">XHP0099</strain>
    </source>
</reference>
<dbReference type="SMART" id="SM00342">
    <property type="entry name" value="HTH_ARAC"/>
    <property type="match status" value="1"/>
</dbReference>
<dbReference type="PROSITE" id="PS01124">
    <property type="entry name" value="HTH_ARAC_FAMILY_2"/>
    <property type="match status" value="1"/>
</dbReference>
<dbReference type="Pfam" id="PF12833">
    <property type="entry name" value="HTH_18"/>
    <property type="match status" value="1"/>
</dbReference>
<dbReference type="Proteomes" id="UP001166191">
    <property type="component" value="Unassembled WGS sequence"/>
</dbReference>
<keyword evidence="4" id="KW-1185">Reference proteome</keyword>
<dbReference type="Pfam" id="PF12625">
    <property type="entry name" value="Arabinose_bd"/>
    <property type="match status" value="1"/>
</dbReference>
<proteinExistence type="predicted"/>
<dbReference type="PANTHER" id="PTHR47894">
    <property type="entry name" value="HTH-TYPE TRANSCRIPTIONAL REGULATOR GADX"/>
    <property type="match status" value="1"/>
</dbReference>
<comment type="caution">
    <text evidence="3">The sequence shown here is derived from an EMBL/GenBank/DDBJ whole genome shotgun (WGS) entry which is preliminary data.</text>
</comment>
<dbReference type="InterPro" id="IPR018060">
    <property type="entry name" value="HTH_AraC"/>
</dbReference>
<accession>A0ABS6AK01</accession>
<evidence type="ECO:0000313" key="4">
    <source>
        <dbReference type="Proteomes" id="UP001166191"/>
    </source>
</evidence>
<name>A0ABS6AK01_9RHOB</name>
<sequence length="344" mass="38011">MTEIAIARAAHLHVYLDELREIGVPVERVLGSSRLPSWIEETPDAYVSIPVSLEWIARCGRDLELMDLGFRAAQRATLASLSVPLRHAVLDAPTGFARMRALLRLAALDDSALAPWMHLEGDQVRVVCDLQGLGGNPFVCLGEWLSLQAMISIVRSVAGPSWRPAELTFVARQRPTFAAREALPDTRILVGQPHTSILIDPDVLARPGVAGEGGTSDQYCLDDETFIWDFPAALRSAIRPYLADGYPDLRLMAEVVGLTGRTLQRRLQLCGHTYSDLVREARFDLARDLLVDPEARIIDVAMAAGYENPQHFSRAFRQLAGVSPSAYRRSATQTDTHSRQNPLQ</sequence>
<protein>
    <submittedName>
        <fullName evidence="3">AraC family transcriptional regulator</fullName>
    </submittedName>
</protein>
<dbReference type="PANTHER" id="PTHR47894:SF4">
    <property type="entry name" value="HTH-TYPE TRANSCRIPTIONAL REGULATOR GADX"/>
    <property type="match status" value="1"/>
</dbReference>
<dbReference type="InterPro" id="IPR032687">
    <property type="entry name" value="AraC-type_N"/>
</dbReference>
<feature type="domain" description="HTH araC/xylS-type" evidence="2">
    <location>
        <begin position="232"/>
        <end position="330"/>
    </location>
</feature>
<dbReference type="RefSeq" id="WP_216033223.1">
    <property type="nucleotide sequence ID" value="NZ_JAHKNG010000015.1"/>
</dbReference>
<keyword evidence="1" id="KW-0238">DNA-binding</keyword>
<evidence type="ECO:0000313" key="3">
    <source>
        <dbReference type="EMBL" id="MBU3030551.1"/>
    </source>
</evidence>
<dbReference type="EMBL" id="JAHKNG010000015">
    <property type="protein sequence ID" value="MBU3030551.1"/>
    <property type="molecule type" value="Genomic_DNA"/>
</dbReference>
<organism evidence="3 4">
    <name type="scientific">Paracoccus marinaquae</name>
    <dbReference type="NCBI Taxonomy" id="2841926"/>
    <lineage>
        <taxon>Bacteria</taxon>
        <taxon>Pseudomonadati</taxon>
        <taxon>Pseudomonadota</taxon>
        <taxon>Alphaproteobacteria</taxon>
        <taxon>Rhodobacterales</taxon>
        <taxon>Paracoccaceae</taxon>
        <taxon>Paracoccus</taxon>
    </lineage>
</organism>
<evidence type="ECO:0000259" key="2">
    <source>
        <dbReference type="PROSITE" id="PS01124"/>
    </source>
</evidence>
<evidence type="ECO:0000256" key="1">
    <source>
        <dbReference type="ARBA" id="ARBA00023125"/>
    </source>
</evidence>